<protein>
    <submittedName>
        <fullName evidence="9">Uncharacterized protein C20orf24 homolog</fullName>
    </submittedName>
</protein>
<keyword evidence="4" id="KW-0256">Endoplasmic reticulum</keyword>
<proteinExistence type="inferred from homology"/>
<dbReference type="Proteomes" id="UP000695022">
    <property type="component" value="Unplaced"/>
</dbReference>
<evidence type="ECO:0000256" key="6">
    <source>
        <dbReference type="ARBA" id="ARBA00023136"/>
    </source>
</evidence>
<dbReference type="Pfam" id="PF07019">
    <property type="entry name" value="EMC6"/>
    <property type="match status" value="1"/>
</dbReference>
<feature type="transmembrane region" description="Helical" evidence="7">
    <location>
        <begin position="107"/>
        <end position="126"/>
    </location>
</feature>
<gene>
    <name evidence="9" type="primary">LOC106811302</name>
</gene>
<evidence type="ECO:0000256" key="7">
    <source>
        <dbReference type="SAM" id="Phobius"/>
    </source>
</evidence>
<accession>A0ABM1EDU1</accession>
<evidence type="ECO:0000256" key="1">
    <source>
        <dbReference type="ARBA" id="ARBA00004477"/>
    </source>
</evidence>
<sequence length="129" mass="14752">MYAKQDKRKTESAHEISGKLDTSVWVRAFSSNSEWSNKDEFLDVIYWIRQVLGLIIGITWGVVAMKGFAGIISFSLLNAGLVYIYFNNFQKVEEEEYGGAWEITKEGFMTSFASFMVSWIIVYSAIQYG</sequence>
<organism evidence="8 9">
    <name type="scientific">Priapulus caudatus</name>
    <name type="common">Priapulid worm</name>
    <dbReference type="NCBI Taxonomy" id="37621"/>
    <lineage>
        <taxon>Eukaryota</taxon>
        <taxon>Metazoa</taxon>
        <taxon>Ecdysozoa</taxon>
        <taxon>Scalidophora</taxon>
        <taxon>Priapulida</taxon>
        <taxon>Priapulimorpha</taxon>
        <taxon>Priapulimorphida</taxon>
        <taxon>Priapulidae</taxon>
        <taxon>Priapulus</taxon>
    </lineage>
</organism>
<keyword evidence="5 7" id="KW-1133">Transmembrane helix</keyword>
<evidence type="ECO:0000256" key="3">
    <source>
        <dbReference type="ARBA" id="ARBA00022692"/>
    </source>
</evidence>
<dbReference type="InterPro" id="IPR029008">
    <property type="entry name" value="EMC6-like"/>
</dbReference>
<dbReference type="PANTHER" id="PTHR12906">
    <property type="entry name" value="PROTEIN C20ORF24 RAB5-INTERACTING PROTEIN"/>
    <property type="match status" value="1"/>
</dbReference>
<evidence type="ECO:0000256" key="5">
    <source>
        <dbReference type="ARBA" id="ARBA00022989"/>
    </source>
</evidence>
<dbReference type="GeneID" id="106811302"/>
<keyword evidence="6 7" id="KW-0472">Membrane</keyword>
<feature type="transmembrane region" description="Helical" evidence="7">
    <location>
        <begin position="44"/>
        <end position="62"/>
    </location>
</feature>
<evidence type="ECO:0000313" key="9">
    <source>
        <dbReference type="RefSeq" id="XP_014670362.1"/>
    </source>
</evidence>
<evidence type="ECO:0000256" key="2">
    <source>
        <dbReference type="ARBA" id="ARBA00009436"/>
    </source>
</evidence>
<reference evidence="9" key="1">
    <citation type="submission" date="2025-08" db="UniProtKB">
        <authorList>
            <consortium name="RefSeq"/>
        </authorList>
    </citation>
    <scope>IDENTIFICATION</scope>
</reference>
<keyword evidence="8" id="KW-1185">Reference proteome</keyword>
<feature type="transmembrane region" description="Helical" evidence="7">
    <location>
        <begin position="68"/>
        <end position="86"/>
    </location>
</feature>
<evidence type="ECO:0000313" key="8">
    <source>
        <dbReference type="Proteomes" id="UP000695022"/>
    </source>
</evidence>
<dbReference type="PANTHER" id="PTHR12906:SF0">
    <property type="entry name" value="GEL COMPLEX SUBUNIT OPTI"/>
    <property type="match status" value="1"/>
</dbReference>
<dbReference type="InterPro" id="IPR010742">
    <property type="entry name" value="RCAF1"/>
</dbReference>
<name>A0ABM1EDU1_PRICU</name>
<dbReference type="RefSeq" id="XP_014670362.1">
    <property type="nucleotide sequence ID" value="XM_014814876.1"/>
</dbReference>
<comment type="subcellular location">
    <subcellularLocation>
        <location evidence="1">Endoplasmic reticulum membrane</location>
        <topology evidence="1">Multi-pass membrane protein</topology>
    </subcellularLocation>
</comment>
<evidence type="ECO:0000256" key="4">
    <source>
        <dbReference type="ARBA" id="ARBA00022824"/>
    </source>
</evidence>
<comment type="similarity">
    <text evidence="2">Belongs to the EMC6 family.</text>
</comment>
<keyword evidence="3 7" id="KW-0812">Transmembrane</keyword>